<comment type="subcellular location">
    <subcellularLocation>
        <location evidence="6">Cytoplasm</location>
    </subcellularLocation>
</comment>
<proteinExistence type="inferred from homology"/>
<organism evidence="7 8">
    <name type="scientific">Anaerosporobacter mobilis DSM 15930</name>
    <dbReference type="NCBI Taxonomy" id="1120996"/>
    <lineage>
        <taxon>Bacteria</taxon>
        <taxon>Bacillati</taxon>
        <taxon>Bacillota</taxon>
        <taxon>Clostridia</taxon>
        <taxon>Lachnospirales</taxon>
        <taxon>Lachnospiraceae</taxon>
        <taxon>Anaerosporobacter</taxon>
    </lineage>
</organism>
<dbReference type="HAMAP" id="MF_00114">
    <property type="entry name" value="DeoC_type1"/>
    <property type="match status" value="1"/>
</dbReference>
<evidence type="ECO:0000313" key="8">
    <source>
        <dbReference type="Proteomes" id="UP000184038"/>
    </source>
</evidence>
<dbReference type="Gene3D" id="3.20.20.70">
    <property type="entry name" value="Aldolase class I"/>
    <property type="match status" value="1"/>
</dbReference>
<dbReference type="Pfam" id="PF01791">
    <property type="entry name" value="DeoC"/>
    <property type="match status" value="1"/>
</dbReference>
<dbReference type="Proteomes" id="UP000184038">
    <property type="component" value="Unassembled WGS sequence"/>
</dbReference>
<dbReference type="OrthoDB" id="9778711at2"/>
<keyword evidence="8" id="KW-1185">Reference proteome</keyword>
<dbReference type="RefSeq" id="WP_073281480.1">
    <property type="nucleotide sequence ID" value="NZ_FRCP01000005.1"/>
</dbReference>
<dbReference type="NCBIfam" id="TIGR00126">
    <property type="entry name" value="deoC"/>
    <property type="match status" value="1"/>
</dbReference>
<keyword evidence="4 6" id="KW-0704">Schiff base</keyword>
<dbReference type="EC" id="4.1.2.4" evidence="6"/>
<dbReference type="GO" id="GO:0016052">
    <property type="term" value="P:carbohydrate catabolic process"/>
    <property type="evidence" value="ECO:0007669"/>
    <property type="project" value="TreeGrafter"/>
</dbReference>
<dbReference type="AlphaFoldDB" id="A0A1M7EIL1"/>
<feature type="active site" description="Schiff-base intermediate with acetaldehyde" evidence="6">
    <location>
        <position position="161"/>
    </location>
</feature>
<gene>
    <name evidence="6" type="primary">deoC</name>
    <name evidence="7" type="ORF">SAMN02746066_00005</name>
</gene>
<comment type="similarity">
    <text evidence="1 6">Belongs to the DeoC/FbaB aldolase family. DeoC type 1 subfamily.</text>
</comment>
<dbReference type="PIRSF" id="PIRSF001357">
    <property type="entry name" value="DeoC"/>
    <property type="match status" value="1"/>
</dbReference>
<dbReference type="InterPro" id="IPR011343">
    <property type="entry name" value="DeoC"/>
</dbReference>
<dbReference type="InterPro" id="IPR013785">
    <property type="entry name" value="Aldolase_TIM"/>
</dbReference>
<dbReference type="InterPro" id="IPR028581">
    <property type="entry name" value="DeoC_typeI"/>
</dbReference>
<feature type="active site" description="Proton donor/acceptor" evidence="6">
    <location>
        <position position="99"/>
    </location>
</feature>
<dbReference type="SMART" id="SM01133">
    <property type="entry name" value="DeoC"/>
    <property type="match status" value="1"/>
</dbReference>
<dbReference type="STRING" id="1120996.SAMN02746066_00005"/>
<accession>A0A1M7EIL1</accession>
<keyword evidence="3 6" id="KW-0456">Lyase</keyword>
<name>A0A1M7EIL1_9FIRM</name>
<evidence type="ECO:0000313" key="7">
    <source>
        <dbReference type="EMBL" id="SHL91554.1"/>
    </source>
</evidence>
<sequence length="230" mass="25441">MRRISNTFLKQLNRHIDVSCVKSTDTKTDIDSMITYAKKYRFITVFTLPCYTPYVINELRDEEDIQVGGVVGFPSGCDSTESKVFQTKELIALGCKEIDMVMAYSMLQSMNYDYVLQDIRKVVEEANGIPVKVIIEATYLTESELRKACDIAVQAGATFVKSGTGWSGKPTTPEIIKSMKEVVGDRALIKAAGGIRTLDTVIEMADLGCERFGVSVASAISIIKEASEYK</sequence>
<evidence type="ECO:0000256" key="6">
    <source>
        <dbReference type="HAMAP-Rule" id="MF_00114"/>
    </source>
</evidence>
<dbReference type="UniPathway" id="UPA00002">
    <property type="reaction ID" value="UER00468"/>
</dbReference>
<dbReference type="CDD" id="cd00959">
    <property type="entry name" value="DeoC"/>
    <property type="match status" value="1"/>
</dbReference>
<dbReference type="EMBL" id="FRCP01000005">
    <property type="protein sequence ID" value="SHL91554.1"/>
    <property type="molecule type" value="Genomic_DNA"/>
</dbReference>
<reference evidence="7 8" key="1">
    <citation type="submission" date="2016-11" db="EMBL/GenBank/DDBJ databases">
        <authorList>
            <person name="Jaros S."/>
            <person name="Januszkiewicz K."/>
            <person name="Wedrychowicz H."/>
        </authorList>
    </citation>
    <scope>NUCLEOTIDE SEQUENCE [LARGE SCALE GENOMIC DNA]</scope>
    <source>
        <strain evidence="7 8">DSM 15930</strain>
    </source>
</reference>
<feature type="active site" description="Proton donor/acceptor" evidence="6">
    <location>
        <position position="190"/>
    </location>
</feature>
<dbReference type="InterPro" id="IPR002915">
    <property type="entry name" value="DeoC/FbaB/LacD_aldolase"/>
</dbReference>
<comment type="catalytic activity">
    <reaction evidence="5 6">
        <text>2-deoxy-D-ribose 5-phosphate = D-glyceraldehyde 3-phosphate + acetaldehyde</text>
        <dbReference type="Rhea" id="RHEA:12821"/>
        <dbReference type="ChEBI" id="CHEBI:15343"/>
        <dbReference type="ChEBI" id="CHEBI:59776"/>
        <dbReference type="ChEBI" id="CHEBI:62877"/>
        <dbReference type="EC" id="4.1.2.4"/>
    </reaction>
</comment>
<dbReference type="GO" id="GO:0009264">
    <property type="term" value="P:deoxyribonucleotide catabolic process"/>
    <property type="evidence" value="ECO:0007669"/>
    <property type="project" value="UniProtKB-UniRule"/>
</dbReference>
<protein>
    <recommendedName>
        <fullName evidence="6">Deoxyribose-phosphate aldolase</fullName>
        <shortName evidence="6">DERA</shortName>
        <ecNumber evidence="6">4.1.2.4</ecNumber>
    </recommendedName>
    <alternativeName>
        <fullName evidence="6">2-deoxy-D-ribose 5-phosphate aldolase</fullName>
    </alternativeName>
    <alternativeName>
        <fullName evidence="6">Phosphodeoxyriboaldolase</fullName>
        <shortName evidence="6">Deoxyriboaldolase</shortName>
    </alternativeName>
</protein>
<evidence type="ECO:0000256" key="3">
    <source>
        <dbReference type="ARBA" id="ARBA00023239"/>
    </source>
</evidence>
<dbReference type="PANTHER" id="PTHR10889:SF1">
    <property type="entry name" value="DEOXYRIBOSE-PHOSPHATE ALDOLASE"/>
    <property type="match status" value="1"/>
</dbReference>
<dbReference type="GO" id="GO:0006018">
    <property type="term" value="P:2-deoxyribose 1-phosphate catabolic process"/>
    <property type="evidence" value="ECO:0007669"/>
    <property type="project" value="UniProtKB-UniRule"/>
</dbReference>
<dbReference type="GO" id="GO:0004139">
    <property type="term" value="F:deoxyribose-phosphate aldolase activity"/>
    <property type="evidence" value="ECO:0007669"/>
    <property type="project" value="UniProtKB-UniRule"/>
</dbReference>
<keyword evidence="2 6" id="KW-0963">Cytoplasm</keyword>
<evidence type="ECO:0000256" key="4">
    <source>
        <dbReference type="ARBA" id="ARBA00023270"/>
    </source>
</evidence>
<evidence type="ECO:0000256" key="2">
    <source>
        <dbReference type="ARBA" id="ARBA00022490"/>
    </source>
</evidence>
<dbReference type="SUPFAM" id="SSF51569">
    <property type="entry name" value="Aldolase"/>
    <property type="match status" value="1"/>
</dbReference>
<evidence type="ECO:0000256" key="5">
    <source>
        <dbReference type="ARBA" id="ARBA00048791"/>
    </source>
</evidence>
<comment type="pathway">
    <text evidence="6">Carbohydrate degradation; 2-deoxy-D-ribose 1-phosphate degradation; D-glyceraldehyde 3-phosphate and acetaldehyde from 2-deoxy-alpha-D-ribose 1-phosphate: step 2/2.</text>
</comment>
<comment type="function">
    <text evidence="6">Catalyzes a reversible aldol reaction between acetaldehyde and D-glyceraldehyde 3-phosphate to generate 2-deoxy-D-ribose 5-phosphate.</text>
</comment>
<dbReference type="GO" id="GO:0005737">
    <property type="term" value="C:cytoplasm"/>
    <property type="evidence" value="ECO:0007669"/>
    <property type="project" value="UniProtKB-SubCell"/>
</dbReference>
<dbReference type="PANTHER" id="PTHR10889">
    <property type="entry name" value="DEOXYRIBOSE-PHOSPHATE ALDOLASE"/>
    <property type="match status" value="1"/>
</dbReference>
<evidence type="ECO:0000256" key="1">
    <source>
        <dbReference type="ARBA" id="ARBA00010936"/>
    </source>
</evidence>